<dbReference type="InterPro" id="IPR013783">
    <property type="entry name" value="Ig-like_fold"/>
</dbReference>
<dbReference type="GO" id="GO:0005886">
    <property type="term" value="C:plasma membrane"/>
    <property type="evidence" value="ECO:0007669"/>
    <property type="project" value="TreeGrafter"/>
</dbReference>
<dbReference type="Pfam" id="PF13517">
    <property type="entry name" value="FG-GAP_3"/>
    <property type="match status" value="1"/>
</dbReference>
<keyword evidence="1" id="KW-0732">Signal</keyword>
<dbReference type="SMART" id="SM00089">
    <property type="entry name" value="PKD"/>
    <property type="match status" value="3"/>
</dbReference>
<dbReference type="InterPro" id="IPR013517">
    <property type="entry name" value="FG-GAP"/>
</dbReference>
<dbReference type="PROSITE" id="PS50093">
    <property type="entry name" value="PKD"/>
    <property type="match status" value="3"/>
</dbReference>
<protein>
    <recommendedName>
        <fullName evidence="4">PKD domain-containing protein</fullName>
    </recommendedName>
</protein>
<feature type="region of interest" description="Disordered" evidence="3">
    <location>
        <begin position="912"/>
        <end position="982"/>
    </location>
</feature>
<dbReference type="NCBIfam" id="TIGR04288">
    <property type="entry name" value="CGP_CTERM"/>
    <property type="match status" value="1"/>
</dbReference>
<dbReference type="Gene3D" id="2.60.40.10">
    <property type="entry name" value="Immunoglobulins"/>
    <property type="match status" value="3"/>
</dbReference>
<keyword evidence="6" id="KW-1185">Reference proteome</keyword>
<evidence type="ECO:0000313" key="5">
    <source>
        <dbReference type="EMBL" id="ASJ09753.1"/>
    </source>
</evidence>
<feature type="compositionally biased region" description="Low complexity" evidence="3">
    <location>
        <begin position="920"/>
        <end position="978"/>
    </location>
</feature>
<evidence type="ECO:0000256" key="2">
    <source>
        <dbReference type="ARBA" id="ARBA00023180"/>
    </source>
</evidence>
<dbReference type="Gene3D" id="2.130.10.130">
    <property type="entry name" value="Integrin alpha, N-terminal"/>
    <property type="match status" value="1"/>
</dbReference>
<dbReference type="InterPro" id="IPR045219">
    <property type="entry name" value="PKAT"/>
</dbReference>
<dbReference type="EMBL" id="CP015103">
    <property type="protein sequence ID" value="ASJ09753.1"/>
    <property type="molecule type" value="Genomic_DNA"/>
</dbReference>
<accession>A0A2Z2N086</accession>
<evidence type="ECO:0000256" key="1">
    <source>
        <dbReference type="ARBA" id="ARBA00022729"/>
    </source>
</evidence>
<feature type="domain" description="PKD" evidence="4">
    <location>
        <begin position="659"/>
        <end position="742"/>
    </location>
</feature>
<dbReference type="SUPFAM" id="SSF49299">
    <property type="entry name" value="PKD domain"/>
    <property type="match status" value="3"/>
</dbReference>
<keyword evidence="2" id="KW-0325">Glycoprotein</keyword>
<gene>
    <name evidence="5" type="ORF">A3L11_05595</name>
</gene>
<dbReference type="InterPro" id="IPR027552">
    <property type="entry name" value="CGP_CTERM"/>
</dbReference>
<reference evidence="5 6" key="1">
    <citation type="submission" date="2016-04" db="EMBL/GenBank/DDBJ databases">
        <title>Complete genome sequence of Thermococcus siculi type strain RG-20.</title>
        <authorList>
            <person name="Oger P.M."/>
        </authorList>
    </citation>
    <scope>NUCLEOTIDE SEQUENCE [LARGE SCALE GENOMIC DNA]</scope>
    <source>
        <strain evidence="5 6">RG-20</strain>
    </source>
</reference>
<dbReference type="AlphaFoldDB" id="A0A2Z2N086"/>
<organism evidence="5 6">
    <name type="scientific">Thermococcus siculi</name>
    <dbReference type="NCBI Taxonomy" id="72803"/>
    <lineage>
        <taxon>Archaea</taxon>
        <taxon>Methanobacteriati</taxon>
        <taxon>Methanobacteriota</taxon>
        <taxon>Thermococci</taxon>
        <taxon>Thermococcales</taxon>
        <taxon>Thermococcaceae</taxon>
        <taxon>Thermococcus</taxon>
    </lineage>
</organism>
<sequence length="999" mass="109212">MSIALLTTGVPRAMAQEADLLDGSAGMVISDGEIIIGDRADYFWIYENETDPHYLFRFHTGYEKWDELTAGDVNGDGKAEIIQGDRSTDKIYIYDMYGNELGKHDVNFEAGDDLACGDLNGDGKDEIIHADRNNWIHIFDENFNLLNQFKVHDFADGDAIGAGDFDGDGVDEIVHMDSSENLLSVYDMNGNSLGTIEVESFDIQDRDEMAIGDVDLDGLDEIVIATQDLWKKGVHIFKLQKEGAQFKGNEVNSFTIQFQKGDRIVVGDTNTDGVDEIVWASQDGHVKAYDYAGNLLNGPNGLQTEFTYGAGIAIGDMNGDSIVVGPPRKGTMNVVNSVIAVINSPPVDYDVINETGKFYAKYTSKQSTTYVASVKAVDDVKVSLGLKYKTGGKIGNIGIKSEVSLKARLGAKFEREHGDEYMTTIKYEMTSDMADGALTVSTDYDVYEFPIISPPELAVVNGEQQYILVTVPKSRPNVHFSSYNSNLHEIGDLNTYPTRPTELKNYDINNVLGTFTMEAGNIGSSYELYTKELHWTKEKNTISFGVSLGLKEDISFGTGSVSIDFQGDYGHTSVTTHKMSFSNETSVLVKYNNRIDDKDKWYNATGVIYRDSEDGHLVLDFYVPSKGKYYEQRNQSPIFINIGFLKLNLNVLKLMNKPPECSIVATPSSGKRPLSTTLNLNLNDPENGSLRWEIDFGDGITGEGNASTVEHTYTSEGTYHVNLIVYDPWNANASCSATINVQHNEKPNALFSYSPSEIKAGDDVSFIDSSSDPDGSVAGWSWNFGDGTFSDERNPKHSYATPGTYTVMLTVEDESGLRGSYTKEIKVEPRNYLPTADFTFLPKEPKAGEEVSFADKSTDRDGNIVSWSWDFGDGSTSNDAEPVHVFTEAGNYTVTLTVRDDGGAEDVKRVTITVAEGEATTTSTTTTETQSETGTTSSTPSPTQTETGTPSTTSPTTTGPSAQETTPSSTQPSPTESGGTCGPGIIVIAALLVALFRRR</sequence>
<evidence type="ECO:0000259" key="4">
    <source>
        <dbReference type="PROSITE" id="PS50093"/>
    </source>
</evidence>
<dbReference type="PANTHER" id="PTHR11861">
    <property type="entry name" value="MELANOCYTE PROTEIN PMEL 17-RELATED"/>
    <property type="match status" value="1"/>
</dbReference>
<dbReference type="InterPro" id="IPR028994">
    <property type="entry name" value="Integrin_alpha_N"/>
</dbReference>
<feature type="domain" description="PKD" evidence="4">
    <location>
        <begin position="834"/>
        <end position="919"/>
    </location>
</feature>
<name>A0A2Z2N086_9EURY</name>
<dbReference type="FunFam" id="2.60.40.10:FF:000270">
    <property type="entry name" value="Cell surface protein"/>
    <property type="match status" value="1"/>
</dbReference>
<dbReference type="Proteomes" id="UP000250125">
    <property type="component" value="Chromosome"/>
</dbReference>
<dbReference type="Pfam" id="PF18911">
    <property type="entry name" value="PKD_4"/>
    <property type="match status" value="3"/>
</dbReference>
<dbReference type="PANTHER" id="PTHR11861:SF8">
    <property type="entry name" value="PKD DOMAIN-CONTAINING PROTEIN"/>
    <property type="match status" value="1"/>
</dbReference>
<dbReference type="CDD" id="cd00146">
    <property type="entry name" value="PKD"/>
    <property type="match status" value="3"/>
</dbReference>
<evidence type="ECO:0000256" key="3">
    <source>
        <dbReference type="SAM" id="MobiDB-lite"/>
    </source>
</evidence>
<dbReference type="InterPro" id="IPR022409">
    <property type="entry name" value="PKD/Chitinase_dom"/>
</dbReference>
<proteinExistence type="predicted"/>
<dbReference type="InterPro" id="IPR000601">
    <property type="entry name" value="PKD_dom"/>
</dbReference>
<dbReference type="SUPFAM" id="SSF69318">
    <property type="entry name" value="Integrin alpha N-terminal domain"/>
    <property type="match status" value="1"/>
</dbReference>
<evidence type="ECO:0000313" key="6">
    <source>
        <dbReference type="Proteomes" id="UP000250125"/>
    </source>
</evidence>
<dbReference type="KEGG" id="tsl:A3L11_05595"/>
<dbReference type="InterPro" id="IPR035986">
    <property type="entry name" value="PKD_dom_sf"/>
</dbReference>
<feature type="domain" description="PKD" evidence="4">
    <location>
        <begin position="747"/>
        <end position="828"/>
    </location>
</feature>